<proteinExistence type="predicted"/>
<dbReference type="InterPro" id="IPR051043">
    <property type="entry name" value="Sulfatase_Mod_Factor_Kinase"/>
</dbReference>
<dbReference type="PANTHER" id="PTHR23150:SF19">
    <property type="entry name" value="FORMYLGLYCINE-GENERATING ENZYME"/>
    <property type="match status" value="1"/>
</dbReference>
<evidence type="ECO:0000313" key="4">
    <source>
        <dbReference type="Proteomes" id="UP001183615"/>
    </source>
</evidence>
<dbReference type="InterPro" id="IPR042095">
    <property type="entry name" value="SUMF_sf"/>
</dbReference>
<dbReference type="PANTHER" id="PTHR23150">
    <property type="entry name" value="SULFATASE MODIFYING FACTOR 1, 2"/>
    <property type="match status" value="1"/>
</dbReference>
<dbReference type="RefSeq" id="WP_311618763.1">
    <property type="nucleotide sequence ID" value="NZ_JAVREV010000009.1"/>
</dbReference>
<dbReference type="SUPFAM" id="SSF56436">
    <property type="entry name" value="C-type lectin-like"/>
    <property type="match status" value="1"/>
</dbReference>
<protein>
    <submittedName>
        <fullName evidence="3">SUMF1/EgtB/PvdO family nonheme iron enzyme</fullName>
    </submittedName>
</protein>
<feature type="region of interest" description="Disordered" evidence="1">
    <location>
        <begin position="238"/>
        <end position="263"/>
    </location>
</feature>
<feature type="domain" description="Sulfatase-modifying factor enzyme-like" evidence="2">
    <location>
        <begin position="176"/>
        <end position="442"/>
    </location>
</feature>
<evidence type="ECO:0000259" key="2">
    <source>
        <dbReference type="Pfam" id="PF03781"/>
    </source>
</evidence>
<dbReference type="EMBL" id="JAVREV010000009">
    <property type="protein sequence ID" value="MDT0444511.1"/>
    <property type="molecule type" value="Genomic_DNA"/>
</dbReference>
<organism evidence="3 4">
    <name type="scientific">Streptomyces johnsoniae</name>
    <dbReference type="NCBI Taxonomy" id="3075532"/>
    <lineage>
        <taxon>Bacteria</taxon>
        <taxon>Bacillati</taxon>
        <taxon>Actinomycetota</taxon>
        <taxon>Actinomycetes</taxon>
        <taxon>Kitasatosporales</taxon>
        <taxon>Streptomycetaceae</taxon>
        <taxon>Streptomyces</taxon>
    </lineage>
</organism>
<dbReference type="InterPro" id="IPR005532">
    <property type="entry name" value="SUMF_dom"/>
</dbReference>
<dbReference type="SUPFAM" id="SSF48371">
    <property type="entry name" value="ARM repeat"/>
    <property type="match status" value="1"/>
</dbReference>
<sequence>MLEELVNESALAGLDETAYHVRLKEIEEAIEAAESSDTLARTLSSIALSHRDWHVRRIAVTTLSKRFVDSPAAREAVCSATHDDVDWVAFSAIKAVHETKIPEAVEHLIRISGWPSNFSRPGYARKPVGCGAAFTKQALWAFFGTKDPERLRVLEDEHFAAMRASVAAGHREPELSDAVPVPGGPCILGSGRRDVGPFQMDDGDNPLRAVDLPPFHIDRTAVTNRRYARFLEDVGGSKEFAHPDEPAGKDYTPAHWREPRFNDPDQPVVGVDWYDAYAFARWAGGRLPSEDEWEKAARGRDGRVYPWGDAWDPERANGVHRAYGVESPADLEELEALLVRTTLEWPPEPVLPADSLPAGASPYGALHMAGNVWELTRTNFFTRADMSPFFKGRRSSEFMNRPEAFHVLKGGTWTSPPVCMTTFYRGRDLLTDRHNEVGFRCVYEVKEQSG</sequence>
<reference evidence="4" key="1">
    <citation type="submission" date="2023-07" db="EMBL/GenBank/DDBJ databases">
        <title>30 novel species of actinomycetes from the DSMZ collection.</title>
        <authorList>
            <person name="Nouioui I."/>
        </authorList>
    </citation>
    <scope>NUCLEOTIDE SEQUENCE [LARGE SCALE GENOMIC DNA]</scope>
    <source>
        <strain evidence="4">DSM 41886</strain>
    </source>
</reference>
<dbReference type="Gene3D" id="3.90.1580.10">
    <property type="entry name" value="paralog of FGE (formylglycine-generating enzyme)"/>
    <property type="match status" value="1"/>
</dbReference>
<gene>
    <name evidence="3" type="ORF">RM779_18165</name>
</gene>
<keyword evidence="4" id="KW-1185">Reference proteome</keyword>
<feature type="compositionally biased region" description="Basic and acidic residues" evidence="1">
    <location>
        <begin position="238"/>
        <end position="248"/>
    </location>
</feature>
<evidence type="ECO:0000313" key="3">
    <source>
        <dbReference type="EMBL" id="MDT0444511.1"/>
    </source>
</evidence>
<name>A0ABU2S759_9ACTN</name>
<dbReference type="Proteomes" id="UP001183615">
    <property type="component" value="Unassembled WGS sequence"/>
</dbReference>
<dbReference type="Pfam" id="PF03781">
    <property type="entry name" value="FGE-sulfatase"/>
    <property type="match status" value="1"/>
</dbReference>
<dbReference type="InterPro" id="IPR016187">
    <property type="entry name" value="CTDL_fold"/>
</dbReference>
<dbReference type="Gene3D" id="1.25.10.10">
    <property type="entry name" value="Leucine-rich Repeat Variant"/>
    <property type="match status" value="1"/>
</dbReference>
<dbReference type="InterPro" id="IPR016024">
    <property type="entry name" value="ARM-type_fold"/>
</dbReference>
<comment type="caution">
    <text evidence="3">The sequence shown here is derived from an EMBL/GenBank/DDBJ whole genome shotgun (WGS) entry which is preliminary data.</text>
</comment>
<evidence type="ECO:0000256" key="1">
    <source>
        <dbReference type="SAM" id="MobiDB-lite"/>
    </source>
</evidence>
<accession>A0ABU2S759</accession>
<dbReference type="InterPro" id="IPR011989">
    <property type="entry name" value="ARM-like"/>
</dbReference>